<dbReference type="EMBL" id="JACHJU010000002">
    <property type="protein sequence ID" value="MBB4940647.1"/>
    <property type="molecule type" value="Genomic_DNA"/>
</dbReference>
<dbReference type="Proteomes" id="UP000534286">
    <property type="component" value="Unassembled WGS sequence"/>
</dbReference>
<keyword evidence="2" id="KW-1185">Reference proteome</keyword>
<accession>A0A7W7WAP3</accession>
<organism evidence="1 2">
    <name type="scientific">Streptosporangium album</name>
    <dbReference type="NCBI Taxonomy" id="47479"/>
    <lineage>
        <taxon>Bacteria</taxon>
        <taxon>Bacillati</taxon>
        <taxon>Actinomycetota</taxon>
        <taxon>Actinomycetes</taxon>
        <taxon>Streptosporangiales</taxon>
        <taxon>Streptosporangiaceae</taxon>
        <taxon>Streptosporangium</taxon>
    </lineage>
</organism>
<dbReference type="AlphaFoldDB" id="A0A7W7WAP3"/>
<evidence type="ECO:0000313" key="1">
    <source>
        <dbReference type="EMBL" id="MBB4940647.1"/>
    </source>
</evidence>
<proteinExistence type="predicted"/>
<comment type="caution">
    <text evidence="1">The sequence shown here is derived from an EMBL/GenBank/DDBJ whole genome shotgun (WGS) entry which is preliminary data.</text>
</comment>
<evidence type="ECO:0000313" key="2">
    <source>
        <dbReference type="Proteomes" id="UP000534286"/>
    </source>
</evidence>
<reference evidence="1 2" key="1">
    <citation type="submission" date="2020-08" db="EMBL/GenBank/DDBJ databases">
        <title>Sequencing the genomes of 1000 actinobacteria strains.</title>
        <authorList>
            <person name="Klenk H.-P."/>
        </authorList>
    </citation>
    <scope>NUCLEOTIDE SEQUENCE [LARGE SCALE GENOMIC DNA]</scope>
    <source>
        <strain evidence="1 2">DSM 43023</strain>
    </source>
</reference>
<sequence length="30" mass="3431">MIREPELPVVLVRRTGTFMEIVEEVLATMA</sequence>
<gene>
    <name evidence="1" type="ORF">FHR32_005024</name>
</gene>
<name>A0A7W7WAP3_9ACTN</name>
<protein>
    <submittedName>
        <fullName evidence="1">Uncharacterized protein</fullName>
    </submittedName>
</protein>